<comment type="caution">
    <text evidence="5">Lacks conserved residue(s) required for the propagation of feature annotation.</text>
</comment>
<comment type="function">
    <text evidence="4">Required for formate dehydrogenase (FDH) activity. Acts as a sulfur carrier protein that transfers sulfur from IscS to the molybdenum cofactor prior to its insertion into FDH.</text>
</comment>
<comment type="subcellular location">
    <subcellularLocation>
        <location evidence="5">Cytoplasm</location>
    </subcellularLocation>
</comment>
<organism evidence="7 8">
    <name type="scientific">Geobacter soli</name>
    <dbReference type="NCBI Taxonomy" id="1510391"/>
    <lineage>
        <taxon>Bacteria</taxon>
        <taxon>Pseudomonadati</taxon>
        <taxon>Thermodesulfobacteriota</taxon>
        <taxon>Desulfuromonadia</taxon>
        <taxon>Geobacterales</taxon>
        <taxon>Geobacteraceae</taxon>
        <taxon>Geobacter</taxon>
    </lineage>
</organism>
<dbReference type="GO" id="GO:0005737">
    <property type="term" value="C:cytoplasm"/>
    <property type="evidence" value="ECO:0007669"/>
    <property type="project" value="UniProtKB-SubCell"/>
</dbReference>
<dbReference type="Pfam" id="PF02634">
    <property type="entry name" value="FdhD-NarQ"/>
    <property type="match status" value="1"/>
</dbReference>
<dbReference type="NCBIfam" id="TIGR00129">
    <property type="entry name" value="fdhD_narQ"/>
    <property type="match status" value="1"/>
</dbReference>
<evidence type="ECO:0000256" key="1">
    <source>
        <dbReference type="ARBA" id="ARBA00022490"/>
    </source>
</evidence>
<comment type="cofactor">
    <cofactor evidence="5">
        <name>Mg(2+)</name>
        <dbReference type="ChEBI" id="CHEBI:18420"/>
    </cofactor>
</comment>
<dbReference type="GO" id="GO:0016783">
    <property type="term" value="F:sulfurtransferase activity"/>
    <property type="evidence" value="ECO:0007669"/>
    <property type="project" value="InterPro"/>
</dbReference>
<feature type="domain" description="MobA-like NTP transferase" evidence="6">
    <location>
        <begin position="273"/>
        <end position="419"/>
    </location>
</feature>
<dbReference type="HAMAP" id="MF_00316">
    <property type="entry name" value="MobA"/>
    <property type="match status" value="1"/>
</dbReference>
<feature type="binding site" evidence="5">
    <location>
        <position position="362"/>
    </location>
    <ligand>
        <name>GTP</name>
        <dbReference type="ChEBI" id="CHEBI:37565"/>
    </ligand>
</feature>
<keyword evidence="5" id="KW-0547">Nucleotide-binding</keyword>
<comment type="caution">
    <text evidence="7">The sequence shown here is derived from an EMBL/GenBank/DDBJ whole genome shotgun (WGS) entry which is preliminary data.</text>
</comment>
<dbReference type="GO" id="GO:0006777">
    <property type="term" value="P:Mo-molybdopterin cofactor biosynthetic process"/>
    <property type="evidence" value="ECO:0007669"/>
    <property type="project" value="UniProtKB-UniRule"/>
</dbReference>
<dbReference type="HAMAP" id="MF_00187">
    <property type="entry name" value="FdhD"/>
    <property type="match status" value="1"/>
</dbReference>
<dbReference type="GO" id="GO:0061603">
    <property type="term" value="F:molybdenum cofactor guanylyltransferase activity"/>
    <property type="evidence" value="ECO:0007669"/>
    <property type="project" value="UniProtKB-EC"/>
</dbReference>
<comment type="domain">
    <text evidence="5">The N-terminal domain determines nucleotide recognition and specific binding, while the C-terminal domain determines the specific binding to the target protein.</text>
</comment>
<comment type="catalytic activity">
    <reaction evidence="5">
        <text>Mo-molybdopterin + GTP + H(+) = Mo-molybdopterin guanine dinucleotide + diphosphate</text>
        <dbReference type="Rhea" id="RHEA:34243"/>
        <dbReference type="ChEBI" id="CHEBI:15378"/>
        <dbReference type="ChEBI" id="CHEBI:33019"/>
        <dbReference type="ChEBI" id="CHEBI:37565"/>
        <dbReference type="ChEBI" id="CHEBI:71302"/>
        <dbReference type="ChEBI" id="CHEBI:71310"/>
        <dbReference type="EC" id="2.7.7.77"/>
    </reaction>
</comment>
<evidence type="ECO:0000313" key="8">
    <source>
        <dbReference type="Proteomes" id="UP000031433"/>
    </source>
</evidence>
<dbReference type="Proteomes" id="UP000031433">
    <property type="component" value="Unassembled WGS sequence"/>
</dbReference>
<keyword evidence="1 5" id="KW-0963">Cytoplasm</keyword>
<dbReference type="AlphaFoldDB" id="A0A0C1QY90"/>
<name>A0A0C1QY90_9BACT</name>
<dbReference type="Pfam" id="PF12804">
    <property type="entry name" value="NTP_transf_3"/>
    <property type="match status" value="1"/>
</dbReference>
<comment type="function">
    <text evidence="5">Transfers a GMP moiety from GTP to Mo-molybdopterin (Mo-MPT) cofactor (Moco or molybdenum cofactor) to form Mo-molybdopterin guanine dinucleotide (Mo-MGD) cofactor.</text>
</comment>
<dbReference type="EC" id="2.7.7.77" evidence="5"/>
<keyword evidence="2 5" id="KW-0342">GTP-binding</keyword>
<evidence type="ECO:0000256" key="5">
    <source>
        <dbReference type="HAMAP-Rule" id="MF_00316"/>
    </source>
</evidence>
<dbReference type="InterPro" id="IPR029044">
    <property type="entry name" value="Nucleotide-diphossugar_trans"/>
</dbReference>
<dbReference type="GO" id="GO:0097163">
    <property type="term" value="F:sulfur carrier activity"/>
    <property type="evidence" value="ECO:0007669"/>
    <property type="project" value="UniProtKB-UniRule"/>
</dbReference>
<evidence type="ECO:0000256" key="2">
    <source>
        <dbReference type="ARBA" id="ARBA00023134"/>
    </source>
</evidence>
<evidence type="ECO:0000259" key="6">
    <source>
        <dbReference type="Pfam" id="PF12804"/>
    </source>
</evidence>
<dbReference type="SUPFAM" id="SSF53927">
    <property type="entry name" value="Cytidine deaminase-like"/>
    <property type="match status" value="1"/>
</dbReference>
<dbReference type="SUPFAM" id="SSF53448">
    <property type="entry name" value="Nucleotide-diphospho-sugar transferases"/>
    <property type="match status" value="1"/>
</dbReference>
<dbReference type="RefSeq" id="WP_039646284.1">
    <property type="nucleotide sequence ID" value="NZ_JXBL01000001.1"/>
</dbReference>
<dbReference type="InterPro" id="IPR016193">
    <property type="entry name" value="Cytidine_deaminase-like"/>
</dbReference>
<keyword evidence="5" id="KW-0479">Metal-binding</keyword>
<feature type="active site" description="Cysteine persulfide intermediate" evidence="4">
    <location>
        <position position="96"/>
    </location>
</feature>
<proteinExistence type="inferred from homology"/>
<dbReference type="PANTHER" id="PTHR30592:SF1">
    <property type="entry name" value="SULFUR CARRIER PROTEIN FDHD"/>
    <property type="match status" value="1"/>
</dbReference>
<keyword evidence="5" id="KW-0460">Magnesium</keyword>
<dbReference type="GO" id="GO:0005525">
    <property type="term" value="F:GTP binding"/>
    <property type="evidence" value="ECO:0007669"/>
    <property type="project" value="UniProtKB-UniRule"/>
</dbReference>
<feature type="binding site" evidence="5">
    <location>
        <position position="362"/>
    </location>
    <ligand>
        <name>Mg(2+)</name>
        <dbReference type="ChEBI" id="CHEBI:18420"/>
    </ligand>
</feature>
<comment type="similarity">
    <text evidence="5">Belongs to the MobA family.</text>
</comment>
<keyword evidence="3 5" id="KW-0501">Molybdenum cofactor biosynthesis</keyword>
<keyword evidence="5" id="KW-0808">Transferase</keyword>
<dbReference type="GO" id="GO:0046872">
    <property type="term" value="F:metal ion binding"/>
    <property type="evidence" value="ECO:0007669"/>
    <property type="project" value="UniProtKB-KW"/>
</dbReference>
<dbReference type="CDD" id="cd02503">
    <property type="entry name" value="MobA"/>
    <property type="match status" value="1"/>
</dbReference>
<dbReference type="InterPro" id="IPR025877">
    <property type="entry name" value="MobA-like_NTP_Trfase"/>
</dbReference>
<dbReference type="PANTHER" id="PTHR30592">
    <property type="entry name" value="FORMATE DEHYDROGENASE"/>
    <property type="match status" value="1"/>
</dbReference>
<keyword evidence="8" id="KW-1185">Reference proteome</keyword>
<evidence type="ECO:0000256" key="3">
    <source>
        <dbReference type="ARBA" id="ARBA00023150"/>
    </source>
</evidence>
<protein>
    <recommendedName>
        <fullName evidence="4 5">Multifunctional fusion protein</fullName>
    </recommendedName>
    <domain>
        <recommendedName>
            <fullName evidence="5">Probable molybdenum cofactor guanylyltransferase</fullName>
            <shortName evidence="5">MoCo guanylyltransferase</shortName>
            <ecNumber evidence="5">2.7.7.77</ecNumber>
        </recommendedName>
        <alternativeName>
            <fullName evidence="5">GTP:molybdopterin guanylyltransferase</fullName>
        </alternativeName>
        <alternativeName>
            <fullName evidence="5">Molybdopterin-guanine dinucleotide synthase</fullName>
            <shortName evidence="5">MGD synthase</shortName>
        </alternativeName>
        <alternativeName>
            <fullName evidence="5">Molybdopterin guanylyltransferase</fullName>
        </alternativeName>
        <alternativeName>
            <fullName evidence="5">Mo-MPT guanylyltransferase</fullName>
        </alternativeName>
    </domain>
    <domain>
        <recommendedName>
            <fullName evidence="4">Sulfur carrier protein FdhD</fullName>
        </recommendedName>
    </domain>
</protein>
<dbReference type="Gene3D" id="3.10.20.10">
    <property type="match status" value="1"/>
</dbReference>
<dbReference type="Gene3D" id="3.90.550.10">
    <property type="entry name" value="Spore Coat Polysaccharide Biosynthesis Protein SpsA, Chain A"/>
    <property type="match status" value="1"/>
</dbReference>
<evidence type="ECO:0000313" key="7">
    <source>
        <dbReference type="EMBL" id="KIE43111.1"/>
    </source>
</evidence>
<sequence>MKTIHIYTNGRLEEKQGDIVREFPLVLQVNGREIATLIASPHDLRFLVAGFLRNQGFVESAADFHMLAVCDEFGIANVRVRQELPERLKPVLTSGCGTGITFTLETGGREAAVAPLPAVAPEAVFRLMEELARQADNYRNHGGIHSAAVGDGEGNLLLCAEDIGRHNTLDRIAGEALLKGIDLAGRILVTSGRVSTEMASKCARLGIALVASRTSATDMAATLCHEAGICLLGYVRGGKFTVYTHSDRLLVPEQAAASLPAQVPRGRIPGVTGVILAGGHSSRMGSNKALLPYRGGRFIESIHRQLSEYFDEVIVVTNTPEQYEFLPCRKVTDIHEGMGALAGIHAGLHHSSNPAAFVVACDMPYLNGGLIRHLASMADPGGVLIPESPTGLEPLHAVYGKGCLAAIEATLLSGQRRIVSFFGRTNVNRVNVTQVAAFDPEFNSFRNINTPTDYYRLREIERGEAQPAPADERAEASA</sequence>
<feature type="binding site" evidence="5">
    <location>
        <position position="288"/>
    </location>
    <ligand>
        <name>GTP</name>
        <dbReference type="ChEBI" id="CHEBI:37565"/>
    </ligand>
</feature>
<dbReference type="InterPro" id="IPR003786">
    <property type="entry name" value="FdhD"/>
</dbReference>
<feature type="binding site" evidence="5">
    <location>
        <position position="333"/>
    </location>
    <ligand>
        <name>GTP</name>
        <dbReference type="ChEBI" id="CHEBI:37565"/>
    </ligand>
</feature>
<reference evidence="7 8" key="1">
    <citation type="submission" date="2015-01" db="EMBL/GenBank/DDBJ databases">
        <title>Genome sequence of the anaerobic bacterium Geobacter soli GSS01, a dissimilatory Fe(III) reducer from soil.</title>
        <authorList>
            <person name="Yang G."/>
            <person name="Zhou S."/>
        </authorList>
    </citation>
    <scope>NUCLEOTIDE SEQUENCE [LARGE SCALE GENOMIC DNA]</scope>
    <source>
        <strain evidence="7 8">GSS01</strain>
    </source>
</reference>
<gene>
    <name evidence="5" type="primary">mobA</name>
    <name evidence="4" type="synonym">fdhD</name>
    <name evidence="7" type="ORF">SE37_10935</name>
</gene>
<dbReference type="Gene3D" id="3.40.140.10">
    <property type="entry name" value="Cytidine Deaminase, domain 2"/>
    <property type="match status" value="1"/>
</dbReference>
<dbReference type="InterPro" id="IPR013482">
    <property type="entry name" value="Molybde_CF_guanTrfase"/>
</dbReference>
<comment type="similarity">
    <text evidence="4">Belongs to the FdhD family.</text>
</comment>
<feature type="binding site" evidence="5">
    <location>
        <begin position="276"/>
        <end position="278"/>
    </location>
    <ligand>
        <name>GTP</name>
        <dbReference type="ChEBI" id="CHEBI:37565"/>
    </ligand>
</feature>
<dbReference type="EMBL" id="JXBL01000001">
    <property type="protein sequence ID" value="KIE43111.1"/>
    <property type="molecule type" value="Genomic_DNA"/>
</dbReference>
<accession>A0A0C1QY90</accession>
<evidence type="ECO:0000256" key="4">
    <source>
        <dbReference type="HAMAP-Rule" id="MF_00187"/>
    </source>
</evidence>